<proteinExistence type="predicted"/>
<comment type="caution">
    <text evidence="1">The sequence shown here is derived from an EMBL/GenBank/DDBJ whole genome shotgun (WGS) entry which is preliminary data.</text>
</comment>
<dbReference type="Proteomes" id="UP000886069">
    <property type="component" value="Unassembled WGS sequence"/>
</dbReference>
<name>A0A7V2ATU7_UNCEI</name>
<protein>
    <recommendedName>
        <fullName evidence="2">Porin family protein</fullName>
    </recommendedName>
</protein>
<dbReference type="AlphaFoldDB" id="A0A7V2ATU7"/>
<gene>
    <name evidence="1" type="ORF">ENO08_01575</name>
</gene>
<organism evidence="1">
    <name type="scientific">Eiseniibacteriota bacterium</name>
    <dbReference type="NCBI Taxonomy" id="2212470"/>
    <lineage>
        <taxon>Bacteria</taxon>
        <taxon>Candidatus Eiseniibacteriota</taxon>
    </lineage>
</organism>
<sequence length="180" mass="19257">MLSLFLCLIVPGIAMGQATKGQYVADIGAAYTKALDSEAKSGFVGIDLFAGKMITNNICLGLGIGADVISYEKIGDFHSRLIVMPVLVKAKYFVNLGPMLQAFVSAGAGAYIVSPHLSEPIGDVKTYAMNQPGAAIGVGIDYWFLLLQGVGVSVEYHMFNTDFDPFGYVAARIEYCLIKL</sequence>
<dbReference type="SUPFAM" id="SSF56925">
    <property type="entry name" value="OMPA-like"/>
    <property type="match status" value="1"/>
</dbReference>
<accession>A0A7V2ATU7</accession>
<dbReference type="Gene3D" id="2.40.160.20">
    <property type="match status" value="1"/>
</dbReference>
<dbReference type="EMBL" id="DSEC01000112">
    <property type="protein sequence ID" value="HER43131.1"/>
    <property type="molecule type" value="Genomic_DNA"/>
</dbReference>
<evidence type="ECO:0000313" key="1">
    <source>
        <dbReference type="EMBL" id="HER43131.1"/>
    </source>
</evidence>
<evidence type="ECO:0008006" key="2">
    <source>
        <dbReference type="Google" id="ProtNLM"/>
    </source>
</evidence>
<dbReference type="InterPro" id="IPR011250">
    <property type="entry name" value="OMP/PagP_B-barrel"/>
</dbReference>
<reference evidence="1" key="1">
    <citation type="journal article" date="2020" name="mSystems">
        <title>Genome- and Community-Level Interaction Insights into Carbon Utilization and Element Cycling Functions of Hydrothermarchaeota in Hydrothermal Sediment.</title>
        <authorList>
            <person name="Zhou Z."/>
            <person name="Liu Y."/>
            <person name="Xu W."/>
            <person name="Pan J."/>
            <person name="Luo Z.H."/>
            <person name="Li M."/>
        </authorList>
    </citation>
    <scope>NUCLEOTIDE SEQUENCE [LARGE SCALE GENOMIC DNA]</scope>
    <source>
        <strain evidence="1">SpSt-1233</strain>
    </source>
</reference>